<proteinExistence type="inferred from homology"/>
<comment type="subcellular location">
    <subcellularLocation>
        <location evidence="1 4">Cell outer membrane</location>
    </subcellularLocation>
</comment>
<keyword evidence="2 4" id="KW-0472">Membrane</keyword>
<dbReference type="Pfam" id="PF07715">
    <property type="entry name" value="Plug"/>
    <property type="match status" value="1"/>
</dbReference>
<evidence type="ECO:0000256" key="4">
    <source>
        <dbReference type="RuleBase" id="RU003357"/>
    </source>
</evidence>
<dbReference type="PANTHER" id="PTHR40980:SF4">
    <property type="entry name" value="TONB-DEPENDENT RECEPTOR-LIKE BETA-BARREL DOMAIN-CONTAINING PROTEIN"/>
    <property type="match status" value="1"/>
</dbReference>
<sequence length="1011" mass="111437" precursor="true">MVKASVCLRIFLIVGLVCSPLAAARKAGGIRGMVYDLDFEAPLAGAQVTIAETGETTEATDQGNYVFSEVKPGTYTLVFSKDGYTRKVKADVVVSPGRMTEVNASLSGEFLDMEEFVVQDVQIGTGTEAALLDLRMKSPELLDSISSELMSRAGASDAAGALKLVAGATIQDGKFAVIRGLPDRYVNSQLNDIRLPTADADKRAVQLDQFPSSVIESIQVSKTFTPDQQGDASGGAVNIILKGIPEQSILNLKTGISFNSQVYGENDFLTYDGGDLDFWGMQDRGTADGIKAGAPVNNNVAAGVSTGGAPTDYNWSVTAGGKHEFEEGFRIGALGSFFYETDSSFYDDGINDSRWFVPEKGIMEPQTSPDVSKKDDPTTQEFNTSLFDVTQGTEEVKWGGLGVLGLETEAHKLSLAYMYTHVAENEVTLAEDTRGKEFYFPGYDPTDNTDPGNAMDSRSTAPYLRTETLQYTERTTETLQFSGTHELPDMGFGFGEKFRFLAPEFDWYVATSSAEMYQPDKRQFGTIWLPESAWDPPLDQFLDPLPATHTQLQPGSYITFGNYQRIWKSICEESDQYSLNIKFPFEQWTGDEGYFKFGIFNDDVERNYKQESLSNSGLGVDGYEAAFNEFWSSVFPNTNPDDLPVQPGVDPDVNYRGEQHISAWYYMADMPLNPYFNIIGGARFEDTDLSIVNTPDDIDDVTLIGITPDGNPIEVAMSPDNKGDVSYKQQDVLPSIGFSFNPAKSLTIRGSYSETVARQTFKELSPIQQTEYLGGDVFIGNPDLKMSALKNYDIRVDFTPYEGGLFSASYFRKDITDPIEYVRMIAPTGGYAYTTAINYPEGQLDGFEFEIRQKLDMLSEKLKGFSVGANATLINSEVTLPSPGFGLPPEFQIAKRDMTNAPEHLYNIYLTYNQPRTGTNLGLFYTVRGDTLVAGAGQSNGNLIPNIYETEYGTLNFTMSQKLNDTWKLGFKAKNLLDPAIESVYRSPVGDVTKTSYHKGMEFSISLSATF</sequence>
<dbReference type="SUPFAM" id="SSF49452">
    <property type="entry name" value="Starch-binding domain-like"/>
    <property type="match status" value="1"/>
</dbReference>
<dbReference type="KEGG" id="alus:STSP2_01965"/>
<evidence type="ECO:0000256" key="3">
    <source>
        <dbReference type="ARBA" id="ARBA00023237"/>
    </source>
</evidence>
<evidence type="ECO:0000313" key="9">
    <source>
        <dbReference type="Proteomes" id="UP000189674"/>
    </source>
</evidence>
<evidence type="ECO:0000313" key="8">
    <source>
        <dbReference type="EMBL" id="AQT68792.1"/>
    </source>
</evidence>
<dbReference type="AlphaFoldDB" id="A0A1U9NLH5"/>
<keyword evidence="4" id="KW-0798">TonB box</keyword>
<dbReference type="GO" id="GO:0009279">
    <property type="term" value="C:cell outer membrane"/>
    <property type="evidence" value="ECO:0007669"/>
    <property type="project" value="UniProtKB-SubCell"/>
</dbReference>
<evidence type="ECO:0000259" key="6">
    <source>
        <dbReference type="Pfam" id="PF00593"/>
    </source>
</evidence>
<dbReference type="PANTHER" id="PTHR40980">
    <property type="entry name" value="PLUG DOMAIN-CONTAINING PROTEIN"/>
    <property type="match status" value="1"/>
</dbReference>
<dbReference type="Gene3D" id="2.60.40.1120">
    <property type="entry name" value="Carboxypeptidase-like, regulatory domain"/>
    <property type="match status" value="1"/>
</dbReference>
<accession>A0A1U9NLH5</accession>
<dbReference type="EMBL" id="CP019791">
    <property type="protein sequence ID" value="AQT68792.1"/>
    <property type="molecule type" value="Genomic_DNA"/>
</dbReference>
<dbReference type="InterPro" id="IPR012910">
    <property type="entry name" value="Plug_dom"/>
</dbReference>
<protein>
    <submittedName>
        <fullName evidence="8">TonB-dependent receptor</fullName>
    </submittedName>
</protein>
<dbReference type="Gene3D" id="2.170.130.10">
    <property type="entry name" value="TonB-dependent receptor, plug domain"/>
    <property type="match status" value="1"/>
</dbReference>
<reference evidence="9" key="1">
    <citation type="submission" date="2017-02" db="EMBL/GenBank/DDBJ databases">
        <title>Comparative genomics and description of representatives of a novel lineage of planctomycetes thriving in anoxic sediments.</title>
        <authorList>
            <person name="Spring S."/>
            <person name="Bunk B."/>
            <person name="Sproer C."/>
        </authorList>
    </citation>
    <scope>NUCLEOTIDE SEQUENCE [LARGE SCALE GENOMIC DNA]</scope>
    <source>
        <strain evidence="9">ST-NAGAB-D1</strain>
    </source>
</reference>
<comment type="similarity">
    <text evidence="4">Belongs to the TonB-dependent receptor family.</text>
</comment>
<gene>
    <name evidence="8" type="ORF">STSP2_01965</name>
</gene>
<feature type="domain" description="TonB-dependent receptor-like beta-barrel" evidence="6">
    <location>
        <begin position="445"/>
        <end position="976"/>
    </location>
</feature>
<keyword evidence="8" id="KW-0675">Receptor</keyword>
<dbReference type="InterPro" id="IPR037066">
    <property type="entry name" value="Plug_dom_sf"/>
</dbReference>
<dbReference type="Proteomes" id="UP000189674">
    <property type="component" value="Chromosome"/>
</dbReference>
<feature type="domain" description="TonB-dependent receptor plug" evidence="7">
    <location>
        <begin position="137"/>
        <end position="236"/>
    </location>
</feature>
<evidence type="ECO:0000256" key="2">
    <source>
        <dbReference type="ARBA" id="ARBA00023136"/>
    </source>
</evidence>
<name>A0A1U9NLH5_9BACT</name>
<dbReference type="InterPro" id="IPR000531">
    <property type="entry name" value="Beta-barrel_TonB"/>
</dbReference>
<evidence type="ECO:0000256" key="5">
    <source>
        <dbReference type="SAM" id="SignalP"/>
    </source>
</evidence>
<keyword evidence="3" id="KW-0998">Cell outer membrane</keyword>
<dbReference type="Pfam" id="PF00593">
    <property type="entry name" value="TonB_dep_Rec_b-barrel"/>
    <property type="match status" value="1"/>
</dbReference>
<dbReference type="OrthoDB" id="9768470at2"/>
<dbReference type="SUPFAM" id="SSF56935">
    <property type="entry name" value="Porins"/>
    <property type="match status" value="1"/>
</dbReference>
<feature type="signal peptide" evidence="5">
    <location>
        <begin position="1"/>
        <end position="23"/>
    </location>
</feature>
<dbReference type="GO" id="GO:0030246">
    <property type="term" value="F:carbohydrate binding"/>
    <property type="evidence" value="ECO:0007669"/>
    <property type="project" value="InterPro"/>
</dbReference>
<dbReference type="InterPro" id="IPR013784">
    <property type="entry name" value="Carb-bd-like_fold"/>
</dbReference>
<feature type="chain" id="PRO_5013318915" evidence="5">
    <location>
        <begin position="24"/>
        <end position="1011"/>
    </location>
</feature>
<keyword evidence="5" id="KW-0732">Signal</keyword>
<dbReference type="InterPro" id="IPR036942">
    <property type="entry name" value="Beta-barrel_TonB_sf"/>
</dbReference>
<dbReference type="STRING" id="1936003.STSP2_01965"/>
<keyword evidence="9" id="KW-1185">Reference proteome</keyword>
<evidence type="ECO:0000256" key="1">
    <source>
        <dbReference type="ARBA" id="ARBA00004442"/>
    </source>
</evidence>
<organism evidence="8 9">
    <name type="scientific">Anaerohalosphaera lusitana</name>
    <dbReference type="NCBI Taxonomy" id="1936003"/>
    <lineage>
        <taxon>Bacteria</taxon>
        <taxon>Pseudomonadati</taxon>
        <taxon>Planctomycetota</taxon>
        <taxon>Phycisphaerae</taxon>
        <taxon>Sedimentisphaerales</taxon>
        <taxon>Anaerohalosphaeraceae</taxon>
        <taxon>Anaerohalosphaera</taxon>
    </lineage>
</organism>
<dbReference type="Gene3D" id="2.40.170.20">
    <property type="entry name" value="TonB-dependent receptor, beta-barrel domain"/>
    <property type="match status" value="1"/>
</dbReference>
<evidence type="ECO:0000259" key="7">
    <source>
        <dbReference type="Pfam" id="PF07715"/>
    </source>
</evidence>
<dbReference type="Pfam" id="PF13620">
    <property type="entry name" value="CarboxypepD_reg"/>
    <property type="match status" value="1"/>
</dbReference>